<feature type="signal peptide" evidence="4">
    <location>
        <begin position="1"/>
        <end position="31"/>
    </location>
</feature>
<feature type="chain" id="PRO_5034580893" evidence="4">
    <location>
        <begin position="32"/>
        <end position="175"/>
    </location>
</feature>
<evidence type="ECO:0000313" key="5">
    <source>
        <dbReference type="Ensembl" id="ENSNPEP00000015428.1"/>
    </source>
</evidence>
<keyword evidence="4" id="KW-0732">Signal</keyword>
<proteinExistence type="inferred from homology"/>
<comment type="similarity">
    <text evidence="3">Belongs to the BBS4 family.</text>
</comment>
<dbReference type="Gene3D" id="1.25.40.10">
    <property type="entry name" value="Tetratricopeptide repeat domain"/>
    <property type="match status" value="1"/>
</dbReference>
<dbReference type="Ensembl" id="ENSNPET00000015811.1">
    <property type="protein sequence ID" value="ENSNPEP00000015428.1"/>
    <property type="gene ID" value="ENSNPEG00000011523.1"/>
</dbReference>
<accession>A0A8C6ZPU9</accession>
<dbReference type="GO" id="GO:0061512">
    <property type="term" value="P:protein localization to cilium"/>
    <property type="evidence" value="ECO:0007669"/>
    <property type="project" value="TreeGrafter"/>
</dbReference>
<evidence type="ECO:0000256" key="1">
    <source>
        <dbReference type="ARBA" id="ARBA00022737"/>
    </source>
</evidence>
<name>A0A8C6ZPU9_NOTPE</name>
<evidence type="ECO:0000256" key="3">
    <source>
        <dbReference type="ARBA" id="ARBA00023778"/>
    </source>
</evidence>
<reference evidence="5" key="1">
    <citation type="submission" date="2025-08" db="UniProtKB">
        <authorList>
            <consortium name="Ensembl"/>
        </authorList>
    </citation>
    <scope>IDENTIFICATION</scope>
</reference>
<keyword evidence="2" id="KW-0802">TPR repeat</keyword>
<dbReference type="InterPro" id="IPR011990">
    <property type="entry name" value="TPR-like_helical_dom_sf"/>
</dbReference>
<sequence>MGANHTAVLQAPSLPSAIAVLELVALHLATSANVCVLCPSSLLTTDLVFSAHVLHVAPELPILERNNWLIYLLYVRKDYEACKALIKEQLQESHGMCEYAVYVQALIFRLEGKIQESLELFQSCSILNPRSADNLKQVARSFLLGKHKAAIEVYNEAAKLSEQDWVSVSVSCRFL</sequence>
<evidence type="ECO:0000256" key="2">
    <source>
        <dbReference type="ARBA" id="ARBA00022803"/>
    </source>
</evidence>
<dbReference type="GO" id="GO:0060271">
    <property type="term" value="P:cilium assembly"/>
    <property type="evidence" value="ECO:0007669"/>
    <property type="project" value="TreeGrafter"/>
</dbReference>
<keyword evidence="1" id="KW-0677">Repeat</keyword>
<dbReference type="PANTHER" id="PTHR44186">
    <property type="match status" value="1"/>
</dbReference>
<dbReference type="SUPFAM" id="SSF48452">
    <property type="entry name" value="TPR-like"/>
    <property type="match status" value="1"/>
</dbReference>
<dbReference type="PANTHER" id="PTHR44186:SF1">
    <property type="entry name" value="BARDET-BIEDL SYNDROME 4 PROTEIN"/>
    <property type="match status" value="1"/>
</dbReference>
<evidence type="ECO:0000313" key="6">
    <source>
        <dbReference type="Proteomes" id="UP000694420"/>
    </source>
</evidence>
<dbReference type="GO" id="GO:0036064">
    <property type="term" value="C:ciliary basal body"/>
    <property type="evidence" value="ECO:0007669"/>
    <property type="project" value="TreeGrafter"/>
</dbReference>
<evidence type="ECO:0000256" key="4">
    <source>
        <dbReference type="SAM" id="SignalP"/>
    </source>
</evidence>
<protein>
    <submittedName>
        <fullName evidence="5">Uncharacterized protein</fullName>
    </submittedName>
</protein>
<dbReference type="Proteomes" id="UP000694420">
    <property type="component" value="Unplaced"/>
</dbReference>
<organism evidence="5 6">
    <name type="scientific">Nothoprocta perdicaria</name>
    <name type="common">Chilean tinamou</name>
    <name type="synonym">Crypturus perdicarius</name>
    <dbReference type="NCBI Taxonomy" id="30464"/>
    <lineage>
        <taxon>Eukaryota</taxon>
        <taxon>Metazoa</taxon>
        <taxon>Chordata</taxon>
        <taxon>Craniata</taxon>
        <taxon>Vertebrata</taxon>
        <taxon>Euteleostomi</taxon>
        <taxon>Archelosauria</taxon>
        <taxon>Archosauria</taxon>
        <taxon>Dinosauria</taxon>
        <taxon>Saurischia</taxon>
        <taxon>Theropoda</taxon>
        <taxon>Coelurosauria</taxon>
        <taxon>Aves</taxon>
        <taxon>Palaeognathae</taxon>
        <taxon>Tinamiformes</taxon>
        <taxon>Tinamidae</taxon>
        <taxon>Nothoprocta</taxon>
    </lineage>
</organism>
<reference evidence="5" key="2">
    <citation type="submission" date="2025-09" db="UniProtKB">
        <authorList>
            <consortium name="Ensembl"/>
        </authorList>
    </citation>
    <scope>IDENTIFICATION</scope>
</reference>
<keyword evidence="6" id="KW-1185">Reference proteome</keyword>
<dbReference type="AlphaFoldDB" id="A0A8C6ZPU9"/>